<dbReference type="Gene3D" id="1.20.50.20">
    <property type="entry name" value="DnaG, RNA polymerase domain, helical bundle"/>
    <property type="match status" value="1"/>
</dbReference>
<keyword evidence="6 12" id="KW-0479">Metal-binding</keyword>
<evidence type="ECO:0000256" key="12">
    <source>
        <dbReference type="HAMAP-Rule" id="MF_00974"/>
    </source>
</evidence>
<dbReference type="InterPro" id="IPR030846">
    <property type="entry name" value="DnaG_bac"/>
</dbReference>
<dbReference type="FunFam" id="3.90.980.10:FF:000001">
    <property type="entry name" value="DNA primase"/>
    <property type="match status" value="1"/>
</dbReference>
<comment type="domain">
    <text evidence="12">Contains an N-terminal zinc-binding domain, a central core domain that contains the primase activity, and a C-terminal DnaB-binding domain.</text>
</comment>
<evidence type="ECO:0000256" key="1">
    <source>
        <dbReference type="ARBA" id="ARBA00022478"/>
    </source>
</evidence>
<evidence type="ECO:0000256" key="9">
    <source>
        <dbReference type="ARBA" id="ARBA00022842"/>
    </source>
</evidence>
<dbReference type="SMART" id="SM00493">
    <property type="entry name" value="TOPRIM"/>
    <property type="match status" value="1"/>
</dbReference>
<evidence type="ECO:0000313" key="15">
    <source>
        <dbReference type="Proteomes" id="UP000254720"/>
    </source>
</evidence>
<evidence type="ECO:0000256" key="8">
    <source>
        <dbReference type="ARBA" id="ARBA00022833"/>
    </source>
</evidence>
<reference evidence="14 15" key="1">
    <citation type="submission" date="2018-07" db="EMBL/GenBank/DDBJ databases">
        <title>Genomic Encyclopedia of Type Strains, Phase IV (KMG-IV): sequencing the most valuable type-strain genomes for metagenomic binning, comparative biology and taxonomic classification.</title>
        <authorList>
            <person name="Goeker M."/>
        </authorList>
    </citation>
    <scope>NUCLEOTIDE SEQUENCE [LARGE SCALE GENOMIC DNA]</scope>
    <source>
        <strain evidence="14 15">DSM 16500</strain>
    </source>
</reference>
<comment type="function">
    <text evidence="12">RNA polymerase that catalyzes the synthesis of short RNA molecules used as primers for DNA polymerase during DNA replication.</text>
</comment>
<dbReference type="GO" id="GO:1990077">
    <property type="term" value="C:primosome complex"/>
    <property type="evidence" value="ECO:0007669"/>
    <property type="project" value="UniProtKB-KW"/>
</dbReference>
<evidence type="ECO:0000256" key="2">
    <source>
        <dbReference type="ARBA" id="ARBA00022515"/>
    </source>
</evidence>
<dbReference type="Gene3D" id="3.40.1360.10">
    <property type="match status" value="1"/>
</dbReference>
<dbReference type="InterPro" id="IPR013173">
    <property type="entry name" value="DNA_primase_DnaG_DnaB-bd_dom"/>
</dbReference>
<dbReference type="SUPFAM" id="SSF56731">
    <property type="entry name" value="DNA primase core"/>
    <property type="match status" value="1"/>
</dbReference>
<dbReference type="AlphaFoldDB" id="A0A370GE92"/>
<sequence length="591" mass="67216">MTDIIPREFIELLLAKIDLVDLINVQVPLRKKSGSNYFARCPFHNEKSASFSVSQPKQFYYCFGCGAHGNAIDFMMQHERLSFPEAIEALARHTGMEVPRSATFKKDDSLPALYELMKEAAAYYYDQMRQSKRAIQYLKQRGISGAIARQFSLGYALPGWSHVLDTFGKTEADKKRLLETGLVIKKNEGGYYDRFRDRIMFPIHDYRGRVIGFGGRILDQGEPKYLNSPETPLFQKGHELYGLYQALKANRKLERVMVVEGYMDVIALFQHGLPYAVATLGTATSTHHLERLFRYTAEIIFCFDGDEAGRGAAWRALQVIFPLMHDNLQVRFLFLPEGEDPDSLVRKEGKTAFEKRLQDAPSLSAFFFQTLSRQSDMSTMEGRARLAAQALDYIKQLPSGIFQEMMTEELSKQARIDIYSLKQQIKDTHRTASVPTINAETPAHPLQPAQAKTKMPVPVKLAIALLVQYPRLASLVQTPLPTAQLPGYSFLSRLLEIVQNRPNIVTTGALIEYWRGQKEETFIMKMAHFEHMIPDNGIESEFLGTMRQIAMLAFDEEINRLLAKATREGLSEEEKVELSAWIAKKKTILSI</sequence>
<dbReference type="OrthoDB" id="9803773at2"/>
<comment type="cofactor">
    <cofactor evidence="12">
        <name>Zn(2+)</name>
        <dbReference type="ChEBI" id="CHEBI:29105"/>
    </cofactor>
    <text evidence="12">Binds 1 zinc ion per monomer.</text>
</comment>
<dbReference type="SMART" id="SM00400">
    <property type="entry name" value="ZnF_CHCC"/>
    <property type="match status" value="1"/>
</dbReference>
<dbReference type="Pfam" id="PF10410">
    <property type="entry name" value="DnaB_bind"/>
    <property type="match status" value="1"/>
</dbReference>
<evidence type="ECO:0000256" key="7">
    <source>
        <dbReference type="ARBA" id="ARBA00022771"/>
    </source>
</evidence>
<keyword evidence="8 12" id="KW-0862">Zinc</keyword>
<evidence type="ECO:0000256" key="3">
    <source>
        <dbReference type="ARBA" id="ARBA00022679"/>
    </source>
</evidence>
<dbReference type="PROSITE" id="PS50880">
    <property type="entry name" value="TOPRIM"/>
    <property type="match status" value="1"/>
</dbReference>
<dbReference type="NCBIfam" id="TIGR01391">
    <property type="entry name" value="dnaG"/>
    <property type="match status" value="1"/>
</dbReference>
<keyword evidence="11 12" id="KW-0804">Transcription</keyword>
<dbReference type="Pfam" id="PF08278">
    <property type="entry name" value="DnaG_DnaB_bind"/>
    <property type="match status" value="1"/>
</dbReference>
<dbReference type="RefSeq" id="WP_114834930.1">
    <property type="nucleotide sequence ID" value="NZ_LR699114.1"/>
</dbReference>
<dbReference type="GO" id="GO:0003899">
    <property type="term" value="F:DNA-directed RNA polymerase activity"/>
    <property type="evidence" value="ECO:0007669"/>
    <property type="project" value="UniProtKB-UniRule"/>
</dbReference>
<dbReference type="GO" id="GO:0003677">
    <property type="term" value="F:DNA binding"/>
    <property type="evidence" value="ECO:0007669"/>
    <property type="project" value="UniProtKB-KW"/>
</dbReference>
<dbReference type="InterPro" id="IPR050219">
    <property type="entry name" value="DnaG_primase"/>
</dbReference>
<dbReference type="PANTHER" id="PTHR30313">
    <property type="entry name" value="DNA PRIMASE"/>
    <property type="match status" value="1"/>
</dbReference>
<dbReference type="Gene3D" id="1.10.860.10">
    <property type="entry name" value="DNAb Helicase, Chain A"/>
    <property type="match status" value="1"/>
</dbReference>
<comment type="similarity">
    <text evidence="12">Belongs to the DnaG primase family.</text>
</comment>
<dbReference type="GO" id="GO:0006269">
    <property type="term" value="P:DNA replication, synthesis of primer"/>
    <property type="evidence" value="ECO:0007669"/>
    <property type="project" value="UniProtKB-UniRule"/>
</dbReference>
<accession>A0A370GE92</accession>
<dbReference type="InterPro" id="IPR019475">
    <property type="entry name" value="DNA_primase_DnaB-bd"/>
</dbReference>
<dbReference type="InterPro" id="IPR037068">
    <property type="entry name" value="DNA_primase_core_N_sf"/>
</dbReference>
<keyword evidence="10 12" id="KW-0238">DNA-binding</keyword>
<dbReference type="InterPro" id="IPR006295">
    <property type="entry name" value="DNA_primase_DnaG"/>
</dbReference>
<proteinExistence type="inferred from homology"/>
<dbReference type="GO" id="GO:0005737">
    <property type="term" value="C:cytoplasm"/>
    <property type="evidence" value="ECO:0007669"/>
    <property type="project" value="TreeGrafter"/>
</dbReference>
<feature type="zinc finger region" description="CHC2-type" evidence="12">
    <location>
        <begin position="41"/>
        <end position="65"/>
    </location>
</feature>
<dbReference type="HAMAP" id="MF_00974">
    <property type="entry name" value="DNA_primase_DnaG"/>
    <property type="match status" value="1"/>
</dbReference>
<dbReference type="FunFam" id="3.90.580.10:FF:000001">
    <property type="entry name" value="DNA primase"/>
    <property type="match status" value="1"/>
</dbReference>
<dbReference type="EMBL" id="QQAX01000019">
    <property type="protein sequence ID" value="RDI41526.1"/>
    <property type="molecule type" value="Genomic_DNA"/>
</dbReference>
<keyword evidence="4 12" id="KW-0548">Nucleotidyltransferase</keyword>
<keyword evidence="15" id="KW-1185">Reference proteome</keyword>
<dbReference type="Pfam" id="PF01807">
    <property type="entry name" value="Zn_ribbon_DnaG"/>
    <property type="match status" value="1"/>
</dbReference>
<comment type="subunit">
    <text evidence="12">Monomer. Interacts with DnaB.</text>
</comment>
<dbReference type="InterPro" id="IPR034151">
    <property type="entry name" value="TOPRIM_DnaG_bac"/>
</dbReference>
<organism evidence="14 15">
    <name type="scientific">Aquicella lusitana</name>
    <dbReference type="NCBI Taxonomy" id="254246"/>
    <lineage>
        <taxon>Bacteria</taxon>
        <taxon>Pseudomonadati</taxon>
        <taxon>Pseudomonadota</taxon>
        <taxon>Gammaproteobacteria</taxon>
        <taxon>Legionellales</taxon>
        <taxon>Coxiellaceae</taxon>
        <taxon>Aquicella</taxon>
    </lineage>
</organism>
<dbReference type="EC" id="2.7.7.101" evidence="12"/>
<keyword evidence="7 12" id="KW-0863">Zinc-finger</keyword>
<dbReference type="GO" id="GO:0000428">
    <property type="term" value="C:DNA-directed RNA polymerase complex"/>
    <property type="evidence" value="ECO:0007669"/>
    <property type="project" value="UniProtKB-KW"/>
</dbReference>
<evidence type="ECO:0000256" key="5">
    <source>
        <dbReference type="ARBA" id="ARBA00022705"/>
    </source>
</evidence>
<name>A0A370GE92_9COXI</name>
<keyword evidence="9" id="KW-0460">Magnesium</keyword>
<dbReference type="InterPro" id="IPR013264">
    <property type="entry name" value="DNAG_N"/>
</dbReference>
<dbReference type="InterPro" id="IPR002694">
    <property type="entry name" value="Znf_CHC2"/>
</dbReference>
<dbReference type="PANTHER" id="PTHR30313:SF2">
    <property type="entry name" value="DNA PRIMASE"/>
    <property type="match status" value="1"/>
</dbReference>
<keyword evidence="3 12" id="KW-0808">Transferase</keyword>
<keyword evidence="5 12" id="KW-0235">DNA replication</keyword>
<dbReference type="SMART" id="SM00766">
    <property type="entry name" value="DnaG_DnaB_bind"/>
    <property type="match status" value="1"/>
</dbReference>
<gene>
    <name evidence="12" type="primary">dnaG</name>
    <name evidence="14" type="ORF">C8D86_11944</name>
</gene>
<dbReference type="Gene3D" id="3.90.580.10">
    <property type="entry name" value="Zinc finger, CHC2-type domain"/>
    <property type="match status" value="1"/>
</dbReference>
<keyword evidence="2 12" id="KW-0639">Primosome</keyword>
<dbReference type="InterPro" id="IPR016136">
    <property type="entry name" value="DNA_helicase_N/primase_C"/>
</dbReference>
<dbReference type="InterPro" id="IPR036977">
    <property type="entry name" value="DNA_primase_Znf_CHC2"/>
</dbReference>
<dbReference type="SUPFAM" id="SSF57783">
    <property type="entry name" value="Zinc beta-ribbon"/>
    <property type="match status" value="1"/>
</dbReference>
<evidence type="ECO:0000313" key="14">
    <source>
        <dbReference type="EMBL" id="RDI41526.1"/>
    </source>
</evidence>
<dbReference type="CDD" id="cd03364">
    <property type="entry name" value="TOPRIM_DnaG_primases"/>
    <property type="match status" value="1"/>
</dbReference>
<comment type="catalytic activity">
    <reaction evidence="12">
        <text>ssDNA + n NTP = ssDNA/pppN(pN)n-1 hybrid + (n-1) diphosphate.</text>
        <dbReference type="EC" id="2.7.7.101"/>
    </reaction>
</comment>
<evidence type="ECO:0000256" key="6">
    <source>
        <dbReference type="ARBA" id="ARBA00022723"/>
    </source>
</evidence>
<evidence type="ECO:0000256" key="10">
    <source>
        <dbReference type="ARBA" id="ARBA00023125"/>
    </source>
</evidence>
<feature type="domain" description="Toprim" evidence="13">
    <location>
        <begin position="254"/>
        <end position="336"/>
    </location>
</feature>
<evidence type="ECO:0000259" key="13">
    <source>
        <dbReference type="PROSITE" id="PS50880"/>
    </source>
</evidence>
<dbReference type="FunFam" id="3.40.1360.10:FF:000002">
    <property type="entry name" value="DNA primase"/>
    <property type="match status" value="1"/>
</dbReference>
<dbReference type="SUPFAM" id="SSF117023">
    <property type="entry name" value="DNA primase DnaG, C-terminal domain"/>
    <property type="match status" value="1"/>
</dbReference>
<dbReference type="GO" id="GO:0008270">
    <property type="term" value="F:zinc ion binding"/>
    <property type="evidence" value="ECO:0007669"/>
    <property type="project" value="UniProtKB-UniRule"/>
</dbReference>
<dbReference type="Proteomes" id="UP000254720">
    <property type="component" value="Unassembled WGS sequence"/>
</dbReference>
<protein>
    <recommendedName>
        <fullName evidence="12">DNA primase</fullName>
        <ecNumber evidence="12">2.7.7.101</ecNumber>
    </recommendedName>
</protein>
<comment type="caution">
    <text evidence="14">The sequence shown here is derived from an EMBL/GenBank/DDBJ whole genome shotgun (WGS) entry which is preliminary data.</text>
</comment>
<keyword evidence="1 12" id="KW-0240">DNA-directed RNA polymerase</keyword>
<dbReference type="Pfam" id="PF08275">
    <property type="entry name" value="DNAG_N"/>
    <property type="match status" value="1"/>
</dbReference>
<evidence type="ECO:0000256" key="4">
    <source>
        <dbReference type="ARBA" id="ARBA00022695"/>
    </source>
</evidence>
<evidence type="ECO:0000256" key="11">
    <source>
        <dbReference type="ARBA" id="ARBA00023163"/>
    </source>
</evidence>
<dbReference type="Gene3D" id="3.90.980.10">
    <property type="entry name" value="DNA primase, catalytic core, N-terminal domain"/>
    <property type="match status" value="1"/>
</dbReference>
<dbReference type="Pfam" id="PF13155">
    <property type="entry name" value="Toprim_2"/>
    <property type="match status" value="1"/>
</dbReference>
<dbReference type="InterPro" id="IPR006171">
    <property type="entry name" value="TOPRIM_dom"/>
</dbReference>